<evidence type="ECO:0000256" key="1">
    <source>
        <dbReference type="SAM" id="Phobius"/>
    </source>
</evidence>
<dbReference type="AlphaFoldDB" id="A8ZQP9"/>
<keyword evidence="1" id="KW-0472">Membrane</keyword>
<evidence type="ECO:0000313" key="2">
    <source>
        <dbReference type="EMBL" id="ABW33335.1"/>
    </source>
</evidence>
<keyword evidence="1" id="KW-1133">Transmembrane helix</keyword>
<keyword evidence="2" id="KW-0614">Plasmid</keyword>
<keyword evidence="1" id="KW-0812">Transmembrane</keyword>
<reference evidence="2 3" key="1">
    <citation type="journal article" date="2008" name="Proc. Natl. Acad. Sci. U.S.A.">
        <title>Niche adaptation and genome expansion in the chlorophyll d-producing cyanobacterium Acaryochloris marina.</title>
        <authorList>
            <person name="Swingley W.D."/>
            <person name="Chen M."/>
            <person name="Cheung P.C."/>
            <person name="Conrad A.L."/>
            <person name="Dejesa L.C."/>
            <person name="Hao J."/>
            <person name="Honchak B.M."/>
            <person name="Karbach L.E."/>
            <person name="Kurdoglu A."/>
            <person name="Lahiri S."/>
            <person name="Mastrian S.D."/>
            <person name="Miyashita H."/>
            <person name="Page L."/>
            <person name="Ramakrishna P."/>
            <person name="Satoh S."/>
            <person name="Sattley W.M."/>
            <person name="Shimada Y."/>
            <person name="Taylor H.L."/>
            <person name="Tomo T."/>
            <person name="Tsuchiya T."/>
            <person name="Wang Z.T."/>
            <person name="Raymond J."/>
            <person name="Mimuro M."/>
            <person name="Blankenship R.E."/>
            <person name="Touchman J.W."/>
        </authorList>
    </citation>
    <scope>NUCLEOTIDE SEQUENCE [LARGE SCALE GENOMIC DNA]</scope>
    <source>
        <strain evidence="3">MBIC 11017</strain>
        <plasmid evidence="3">Plasmid pREB7</plasmid>
    </source>
</reference>
<keyword evidence="3" id="KW-1185">Reference proteome</keyword>
<accession>A8ZQP9</accession>
<dbReference type="Proteomes" id="UP000000268">
    <property type="component" value="Plasmid pREB7"/>
</dbReference>
<gene>
    <name evidence="2" type="ordered locus">AM1_G0155</name>
</gene>
<geneLocation type="plasmid" evidence="2 3">
    <name>pREB7</name>
</geneLocation>
<feature type="transmembrane region" description="Helical" evidence="1">
    <location>
        <begin position="21"/>
        <end position="40"/>
    </location>
</feature>
<protein>
    <submittedName>
        <fullName evidence="2">Uncharacterized protein</fullName>
    </submittedName>
</protein>
<name>A8ZQP9_ACAM1</name>
<sequence>MSRHVLLVFAVFSIFFMKNKKIGIIGLFFIFLSIFIYYKWEEKIYTIKPLTKNILLKSNDSIYFDIETNYDISENRYNVIFKINNSELLEIDCNIIELIKPRLSSIKGKNKSTKNKLISEKFSCKKYNDILILSSNTISFSKNNIYRLSVKNEAGLSEYLSFQLNIQSSNSINTHYLWMDVTFLVILGYTTFVIGVIFCLICIVLFIKQRRTSKS</sequence>
<evidence type="ECO:0000313" key="3">
    <source>
        <dbReference type="Proteomes" id="UP000000268"/>
    </source>
</evidence>
<organism evidence="2 3">
    <name type="scientific">Acaryochloris marina (strain MBIC 11017)</name>
    <dbReference type="NCBI Taxonomy" id="329726"/>
    <lineage>
        <taxon>Bacteria</taxon>
        <taxon>Bacillati</taxon>
        <taxon>Cyanobacteriota</taxon>
        <taxon>Cyanophyceae</taxon>
        <taxon>Acaryochloridales</taxon>
        <taxon>Acaryochloridaceae</taxon>
        <taxon>Acaryochloris</taxon>
    </lineage>
</organism>
<dbReference type="HOGENOM" id="CLU_1280864_0_0_3"/>
<dbReference type="KEGG" id="amr:AM1_G0155"/>
<dbReference type="EMBL" id="CP000844">
    <property type="protein sequence ID" value="ABW33335.1"/>
    <property type="molecule type" value="Genomic_DNA"/>
</dbReference>
<feature type="transmembrane region" description="Helical" evidence="1">
    <location>
        <begin position="183"/>
        <end position="207"/>
    </location>
</feature>
<proteinExistence type="predicted"/>